<evidence type="ECO:0000313" key="2">
    <source>
        <dbReference type="EMBL" id="GGI08574.1"/>
    </source>
</evidence>
<name>A0A8J3AAG2_9ACTN</name>
<dbReference type="Proteomes" id="UP000650511">
    <property type="component" value="Unassembled WGS sequence"/>
</dbReference>
<reference evidence="2" key="2">
    <citation type="submission" date="2020-09" db="EMBL/GenBank/DDBJ databases">
        <authorList>
            <person name="Sun Q."/>
            <person name="Zhou Y."/>
        </authorList>
    </citation>
    <scope>NUCLEOTIDE SEQUENCE</scope>
    <source>
        <strain evidence="2">CGMCC 1.14988</strain>
    </source>
</reference>
<dbReference type="RefSeq" id="WP_130650380.1">
    <property type="nucleotide sequence ID" value="NZ_BMHA01000012.1"/>
</dbReference>
<dbReference type="AlphaFoldDB" id="A0A8J3AAG2"/>
<comment type="caution">
    <text evidence="2">The sequence shown here is derived from an EMBL/GenBank/DDBJ whole genome shotgun (WGS) entry which is preliminary data.</text>
</comment>
<dbReference type="EMBL" id="BMHA01000012">
    <property type="protein sequence ID" value="GGI08574.1"/>
    <property type="molecule type" value="Genomic_DNA"/>
</dbReference>
<accession>A0A8J3AAG2</accession>
<organism evidence="2 3">
    <name type="scientific">Egicoccus halophilus</name>
    <dbReference type="NCBI Taxonomy" id="1670830"/>
    <lineage>
        <taxon>Bacteria</taxon>
        <taxon>Bacillati</taxon>
        <taxon>Actinomycetota</taxon>
        <taxon>Nitriliruptoria</taxon>
        <taxon>Egicoccales</taxon>
        <taxon>Egicoccaceae</taxon>
        <taxon>Egicoccus</taxon>
    </lineage>
</organism>
<evidence type="ECO:0000256" key="1">
    <source>
        <dbReference type="SAM" id="Phobius"/>
    </source>
</evidence>
<proteinExistence type="predicted"/>
<keyword evidence="1" id="KW-0812">Transmembrane</keyword>
<feature type="transmembrane region" description="Helical" evidence="1">
    <location>
        <begin position="51"/>
        <end position="72"/>
    </location>
</feature>
<protein>
    <submittedName>
        <fullName evidence="2">Uncharacterized protein</fullName>
    </submittedName>
</protein>
<keyword evidence="1" id="KW-1133">Transmembrane helix</keyword>
<keyword evidence="1" id="KW-0472">Membrane</keyword>
<sequence length="296" mass="31607">MPTSTATTWHPTQTPSGRFNRVGGDVEVRLDHTGDDTVRIRGTWRRLSLQALWATPVVMIEAGLLVAAWVALPVARPVVLAVAAALLLFHGWRGLRQLTGVLRALVEVDRHGIRGSALGRELAWEDVVEVRRAQATRGPVLVYVTAGDRDRTGRGSRELAPSELPTELLLDVLVPADVPVALGHPDDDPRAVTVADDRLQVELGGGRTLRVPLTDVTDVDVTAAAVGNGRVARQLEVLAVVDGPRPGARAEELVTLPETLARRAGLVDALDARVPGLESALRESGEGRATLWSAGT</sequence>
<evidence type="ECO:0000313" key="3">
    <source>
        <dbReference type="Proteomes" id="UP000650511"/>
    </source>
</evidence>
<keyword evidence="3" id="KW-1185">Reference proteome</keyword>
<reference evidence="2" key="1">
    <citation type="journal article" date="2014" name="Int. J. Syst. Evol. Microbiol.">
        <title>Complete genome sequence of Corynebacterium casei LMG S-19264T (=DSM 44701T), isolated from a smear-ripened cheese.</title>
        <authorList>
            <consortium name="US DOE Joint Genome Institute (JGI-PGF)"/>
            <person name="Walter F."/>
            <person name="Albersmeier A."/>
            <person name="Kalinowski J."/>
            <person name="Ruckert C."/>
        </authorList>
    </citation>
    <scope>NUCLEOTIDE SEQUENCE</scope>
    <source>
        <strain evidence="2">CGMCC 1.14988</strain>
    </source>
</reference>
<gene>
    <name evidence="2" type="ORF">GCM10011354_29760</name>
</gene>
<dbReference type="OrthoDB" id="9787041at2"/>